<gene>
    <name evidence="2" type="ORF">HDE68_004051</name>
</gene>
<keyword evidence="2" id="KW-0687">Ribonucleoprotein</keyword>
<organism evidence="2 3">
    <name type="scientific">Pedobacter cryoconitis</name>
    <dbReference type="NCBI Taxonomy" id="188932"/>
    <lineage>
        <taxon>Bacteria</taxon>
        <taxon>Pseudomonadati</taxon>
        <taxon>Bacteroidota</taxon>
        <taxon>Sphingobacteriia</taxon>
        <taxon>Sphingobacteriales</taxon>
        <taxon>Sphingobacteriaceae</taxon>
        <taxon>Pedobacter</taxon>
    </lineage>
</organism>
<dbReference type="EMBL" id="JACHCE010000007">
    <property type="protein sequence ID" value="MBB5638125.1"/>
    <property type="molecule type" value="Genomic_DNA"/>
</dbReference>
<dbReference type="InterPro" id="IPR050276">
    <property type="entry name" value="MshD_Acetyltransferase"/>
</dbReference>
<dbReference type="Gene3D" id="3.40.630.30">
    <property type="match status" value="1"/>
</dbReference>
<dbReference type="InterPro" id="IPR016181">
    <property type="entry name" value="Acyl_CoA_acyltransferase"/>
</dbReference>
<dbReference type="AlphaFoldDB" id="A0A7W9E1W9"/>
<dbReference type="PROSITE" id="PS51186">
    <property type="entry name" value="GNAT"/>
    <property type="match status" value="1"/>
</dbReference>
<dbReference type="PANTHER" id="PTHR43617">
    <property type="entry name" value="L-AMINO ACID N-ACETYLTRANSFERASE"/>
    <property type="match status" value="1"/>
</dbReference>
<evidence type="ECO:0000259" key="1">
    <source>
        <dbReference type="PROSITE" id="PS51186"/>
    </source>
</evidence>
<dbReference type="Pfam" id="PF00583">
    <property type="entry name" value="Acetyltransf_1"/>
    <property type="match status" value="1"/>
</dbReference>
<name>A0A7W9E1W9_9SPHI</name>
<dbReference type="Proteomes" id="UP000537204">
    <property type="component" value="Unassembled WGS sequence"/>
</dbReference>
<reference evidence="2 3" key="1">
    <citation type="submission" date="2020-08" db="EMBL/GenBank/DDBJ databases">
        <title>Genomic Encyclopedia of Type Strains, Phase IV (KMG-V): Genome sequencing to study the core and pangenomes of soil and plant-associated prokaryotes.</title>
        <authorList>
            <person name="Whitman W."/>
        </authorList>
    </citation>
    <scope>NUCLEOTIDE SEQUENCE [LARGE SCALE GENOMIC DNA]</scope>
    <source>
        <strain evidence="2 3">S3M1</strain>
    </source>
</reference>
<accession>A0A7W9E1W9</accession>
<protein>
    <submittedName>
        <fullName evidence="2">Ribosomal protein S18 acetylase RimI-like enzyme</fullName>
    </submittedName>
</protein>
<dbReference type="InterPro" id="IPR000182">
    <property type="entry name" value="GNAT_dom"/>
</dbReference>
<dbReference type="SUPFAM" id="SSF55729">
    <property type="entry name" value="Acyl-CoA N-acyltransferases (Nat)"/>
    <property type="match status" value="1"/>
</dbReference>
<comment type="caution">
    <text evidence="2">The sequence shown here is derived from an EMBL/GenBank/DDBJ whole genome shotgun (WGS) entry which is preliminary data.</text>
</comment>
<proteinExistence type="predicted"/>
<dbReference type="PANTHER" id="PTHR43617:SF9">
    <property type="entry name" value="GNAT FAMILY ACETYLTRANSFERASE"/>
    <property type="match status" value="1"/>
</dbReference>
<dbReference type="GO" id="GO:0005840">
    <property type="term" value="C:ribosome"/>
    <property type="evidence" value="ECO:0007669"/>
    <property type="project" value="UniProtKB-KW"/>
</dbReference>
<sequence>MSVSKASLSDLSELLTLVNTTYRGETSAKGWTSEILLLAGDIRIDEEMLTAYLTNPAITVLKYTNSADQLIGCVYLEQKEEKLYLGMLAVNPEYQSGGIGRLLLQAAEEHAKQINCHRIDMTVIRDRVELIAYYQRRGYSLTGESFPFPIEYHKYGKPLKEIILVEMKKEFSAS</sequence>
<evidence type="ECO:0000313" key="2">
    <source>
        <dbReference type="EMBL" id="MBB5638125.1"/>
    </source>
</evidence>
<dbReference type="GO" id="GO:0016747">
    <property type="term" value="F:acyltransferase activity, transferring groups other than amino-acyl groups"/>
    <property type="evidence" value="ECO:0007669"/>
    <property type="project" value="InterPro"/>
</dbReference>
<feature type="domain" description="N-acetyltransferase" evidence="1">
    <location>
        <begin position="1"/>
        <end position="172"/>
    </location>
</feature>
<dbReference type="CDD" id="cd04301">
    <property type="entry name" value="NAT_SF"/>
    <property type="match status" value="1"/>
</dbReference>
<keyword evidence="2" id="KW-0689">Ribosomal protein</keyword>
<evidence type="ECO:0000313" key="3">
    <source>
        <dbReference type="Proteomes" id="UP000537204"/>
    </source>
</evidence>
<dbReference type="RefSeq" id="WP_183883966.1">
    <property type="nucleotide sequence ID" value="NZ_JACHCE010000007.1"/>
</dbReference>